<dbReference type="InterPro" id="IPR009875">
    <property type="entry name" value="PilZ_domain"/>
</dbReference>
<name>A0A419RUD6_9SPHN</name>
<comment type="caution">
    <text evidence="2">The sequence shown here is derived from an EMBL/GenBank/DDBJ whole genome shotgun (WGS) entry which is preliminary data.</text>
</comment>
<dbReference type="EMBL" id="RAHX01000001">
    <property type="protein sequence ID" value="RJY09392.1"/>
    <property type="molecule type" value="Genomic_DNA"/>
</dbReference>
<evidence type="ECO:0000313" key="3">
    <source>
        <dbReference type="Proteomes" id="UP000285232"/>
    </source>
</evidence>
<feature type="domain" description="PilZ" evidence="1">
    <location>
        <begin position="13"/>
        <end position="96"/>
    </location>
</feature>
<reference evidence="2 3" key="1">
    <citation type="journal article" date="2017" name="Int. J. Syst. Evol. Microbiol.">
        <title>Erythrobacter aquimixticola sp. nov., isolated from the junction between the ocean and a freshwater spring.</title>
        <authorList>
            <person name="Park S."/>
            <person name="Jung Y.T."/>
            <person name="Choi S.J."/>
            <person name="Yoon J.H."/>
        </authorList>
    </citation>
    <scope>NUCLEOTIDE SEQUENCE [LARGE SCALE GENOMIC DNA]</scope>
    <source>
        <strain evidence="2 3">JSSK-14</strain>
    </source>
</reference>
<dbReference type="Pfam" id="PF07238">
    <property type="entry name" value="PilZ"/>
    <property type="match status" value="1"/>
</dbReference>
<accession>A0A419RUD6</accession>
<protein>
    <recommendedName>
        <fullName evidence="1">PilZ domain-containing protein</fullName>
    </recommendedName>
</protein>
<sequence length="106" mass="12456">MRYDPSDEIFSGRSQRPMVNIACEARLATGQWRRTRISDLTCEGFRLHTSEAVENNALIYVRLAGLETLRAQVRWIRRPQIGCQFEQKLSVYVYEHIMRSHWSVQA</sequence>
<dbReference type="Proteomes" id="UP000285232">
    <property type="component" value="Unassembled WGS sequence"/>
</dbReference>
<dbReference type="AlphaFoldDB" id="A0A419RUD6"/>
<proteinExistence type="predicted"/>
<evidence type="ECO:0000313" key="2">
    <source>
        <dbReference type="EMBL" id="RJY09392.1"/>
    </source>
</evidence>
<organism evidence="2 3">
    <name type="scientific">Aurantiacibacter aquimixticola</name>
    <dbReference type="NCBI Taxonomy" id="1958945"/>
    <lineage>
        <taxon>Bacteria</taxon>
        <taxon>Pseudomonadati</taxon>
        <taxon>Pseudomonadota</taxon>
        <taxon>Alphaproteobacteria</taxon>
        <taxon>Sphingomonadales</taxon>
        <taxon>Erythrobacteraceae</taxon>
        <taxon>Aurantiacibacter</taxon>
    </lineage>
</organism>
<dbReference type="RefSeq" id="WP_120048401.1">
    <property type="nucleotide sequence ID" value="NZ_RAHX01000001.1"/>
</dbReference>
<dbReference type="SUPFAM" id="SSF141371">
    <property type="entry name" value="PilZ domain-like"/>
    <property type="match status" value="1"/>
</dbReference>
<keyword evidence="3" id="KW-1185">Reference proteome</keyword>
<evidence type="ECO:0000259" key="1">
    <source>
        <dbReference type="Pfam" id="PF07238"/>
    </source>
</evidence>
<gene>
    <name evidence="2" type="ORF">D6201_08520</name>
</gene>
<dbReference type="GO" id="GO:0035438">
    <property type="term" value="F:cyclic-di-GMP binding"/>
    <property type="evidence" value="ECO:0007669"/>
    <property type="project" value="InterPro"/>
</dbReference>
<dbReference type="OrthoDB" id="9795572at2"/>